<accession>A0A8J6TAG3</accession>
<organism evidence="1 2">
    <name type="scientific">Candidatus Desulfacyla euxinica</name>
    <dbReference type="NCBI Taxonomy" id="2841693"/>
    <lineage>
        <taxon>Bacteria</taxon>
        <taxon>Deltaproteobacteria</taxon>
        <taxon>Candidatus Desulfacyla</taxon>
    </lineage>
</organism>
<dbReference type="Proteomes" id="UP000650524">
    <property type="component" value="Unassembled WGS sequence"/>
</dbReference>
<protein>
    <submittedName>
        <fullName evidence="1">Uncharacterized protein</fullName>
    </submittedName>
</protein>
<sequence>MPKRKEKDYFCTVVSEDVKIALKVKPSLSRKPRHELFVQCNQVECQYVDQNQSPCPLRLDLFAEEIEKREERRRDRRMESSY</sequence>
<dbReference type="AlphaFoldDB" id="A0A8J6TAG3"/>
<comment type="caution">
    <text evidence="1">The sequence shown here is derived from an EMBL/GenBank/DDBJ whole genome shotgun (WGS) entry which is preliminary data.</text>
</comment>
<proteinExistence type="predicted"/>
<evidence type="ECO:0000313" key="1">
    <source>
        <dbReference type="EMBL" id="MBC8179226.1"/>
    </source>
</evidence>
<evidence type="ECO:0000313" key="2">
    <source>
        <dbReference type="Proteomes" id="UP000650524"/>
    </source>
</evidence>
<reference evidence="1 2" key="1">
    <citation type="submission" date="2020-08" db="EMBL/GenBank/DDBJ databases">
        <title>Bridging the membrane lipid divide: bacteria of the FCB group superphylum have the potential to synthesize archaeal ether lipids.</title>
        <authorList>
            <person name="Villanueva L."/>
            <person name="Von Meijenfeldt F.A.B."/>
            <person name="Westbye A.B."/>
            <person name="Yadav S."/>
            <person name="Hopmans E.C."/>
            <person name="Dutilh B.E."/>
            <person name="Sinninghe Damste J.S."/>
        </authorList>
    </citation>
    <scope>NUCLEOTIDE SEQUENCE [LARGE SCALE GENOMIC DNA]</scope>
    <source>
        <strain evidence="1">NIOZ-UU27</strain>
    </source>
</reference>
<dbReference type="EMBL" id="JACNJD010000361">
    <property type="protein sequence ID" value="MBC8179226.1"/>
    <property type="molecule type" value="Genomic_DNA"/>
</dbReference>
<gene>
    <name evidence="1" type="ORF">H8E19_17630</name>
</gene>
<name>A0A8J6TAG3_9DELT</name>